<keyword evidence="4" id="KW-1185">Reference proteome</keyword>
<dbReference type="EC" id="3.1.3.48" evidence="3"/>
<reference evidence="3 4" key="1">
    <citation type="submission" date="2023-04" db="EMBL/GenBank/DDBJ databases">
        <title>Genome of Basidiobolus ranarum AG-B5.</title>
        <authorList>
            <person name="Stajich J.E."/>
            <person name="Carter-House D."/>
            <person name="Gryganskyi A."/>
        </authorList>
    </citation>
    <scope>NUCLEOTIDE SEQUENCE [LARGE SCALE GENOMIC DNA]</scope>
    <source>
        <strain evidence="3 4">AG-B5</strain>
    </source>
</reference>
<dbReference type="GO" id="GO:0004725">
    <property type="term" value="F:protein tyrosine phosphatase activity"/>
    <property type="evidence" value="ECO:0007669"/>
    <property type="project" value="UniProtKB-EC"/>
</dbReference>
<dbReference type="Proteomes" id="UP001479436">
    <property type="component" value="Unassembled WGS sequence"/>
</dbReference>
<evidence type="ECO:0000259" key="2">
    <source>
        <dbReference type="PROSITE" id="PS50206"/>
    </source>
</evidence>
<gene>
    <name evidence="3" type="primary">Ptp2_4</name>
    <name evidence="3" type="ORF">K7432_010447</name>
</gene>
<feature type="compositionally biased region" description="Polar residues" evidence="1">
    <location>
        <begin position="85"/>
        <end position="95"/>
    </location>
</feature>
<feature type="non-terminal residue" evidence="3">
    <location>
        <position position="260"/>
    </location>
</feature>
<dbReference type="Pfam" id="PF00581">
    <property type="entry name" value="Rhodanese"/>
    <property type="match status" value="1"/>
</dbReference>
<dbReference type="PROSITE" id="PS50206">
    <property type="entry name" value="RHODANESE_3"/>
    <property type="match status" value="1"/>
</dbReference>
<keyword evidence="3" id="KW-0378">Hydrolase</keyword>
<evidence type="ECO:0000256" key="1">
    <source>
        <dbReference type="SAM" id="MobiDB-lite"/>
    </source>
</evidence>
<proteinExistence type="predicted"/>
<organism evidence="3 4">
    <name type="scientific">Basidiobolus ranarum</name>
    <dbReference type="NCBI Taxonomy" id="34480"/>
    <lineage>
        <taxon>Eukaryota</taxon>
        <taxon>Fungi</taxon>
        <taxon>Fungi incertae sedis</taxon>
        <taxon>Zoopagomycota</taxon>
        <taxon>Entomophthoromycotina</taxon>
        <taxon>Basidiobolomycetes</taxon>
        <taxon>Basidiobolales</taxon>
        <taxon>Basidiobolaceae</taxon>
        <taxon>Basidiobolus</taxon>
    </lineage>
</organism>
<feature type="domain" description="Rhodanese" evidence="2">
    <location>
        <begin position="121"/>
        <end position="236"/>
    </location>
</feature>
<feature type="region of interest" description="Disordered" evidence="1">
    <location>
        <begin position="237"/>
        <end position="260"/>
    </location>
</feature>
<dbReference type="SMART" id="SM00450">
    <property type="entry name" value="RHOD"/>
    <property type="match status" value="1"/>
</dbReference>
<comment type="caution">
    <text evidence="3">The sequence shown here is derived from an EMBL/GenBank/DDBJ whole genome shotgun (WGS) entry which is preliminary data.</text>
</comment>
<evidence type="ECO:0000313" key="3">
    <source>
        <dbReference type="EMBL" id="KAK9763145.1"/>
    </source>
</evidence>
<accession>A0ABR2WNN6</accession>
<dbReference type="Gene3D" id="3.40.250.10">
    <property type="entry name" value="Rhodanese-like domain"/>
    <property type="match status" value="1"/>
</dbReference>
<protein>
    <submittedName>
        <fullName evidence="3">Phosphotyrosine-specific ptp2-like protein</fullName>
        <ecNumber evidence="3">3.1.3.48</ecNumber>
    </submittedName>
</protein>
<feature type="region of interest" description="Disordered" evidence="1">
    <location>
        <begin position="1"/>
        <end position="57"/>
    </location>
</feature>
<feature type="compositionally biased region" description="Low complexity" evidence="1">
    <location>
        <begin position="40"/>
        <end position="51"/>
    </location>
</feature>
<name>A0ABR2WNN6_9FUNG</name>
<dbReference type="EMBL" id="JASJQH010000721">
    <property type="protein sequence ID" value="KAK9763145.1"/>
    <property type="molecule type" value="Genomic_DNA"/>
</dbReference>
<dbReference type="InterPro" id="IPR001763">
    <property type="entry name" value="Rhodanese-like_dom"/>
</dbReference>
<evidence type="ECO:0000313" key="4">
    <source>
        <dbReference type="Proteomes" id="UP001479436"/>
    </source>
</evidence>
<dbReference type="InterPro" id="IPR036873">
    <property type="entry name" value="Rhodanese-like_dom_sf"/>
</dbReference>
<feature type="region of interest" description="Disordered" evidence="1">
    <location>
        <begin position="71"/>
        <end position="95"/>
    </location>
</feature>
<sequence>MTSKFSMKSLPEPNGYFSLPNDSPMNHSSTQRNNNAGALNGSQPNSPNGSSIGALNNTGVTFTPSSFTFKMPIQGSNLKPPPTTRKPTANGQTSVNNLSLKSFSTDFIVDVLSSNLKDGPSKDSMLLIDVRSFAQYSRGRIKGAINVCIPNTLLKRDSFNLDKISSSLAEKDRDTWRRWSTFSYIVIYGTESDVVLDTSPIYYLIKKFQMASGTVNVGWMKDGFDSFHKKHASLCESSDGTKSPAPRINALPSPTNFLTA</sequence>
<dbReference type="SUPFAM" id="SSF52821">
    <property type="entry name" value="Rhodanese/Cell cycle control phosphatase"/>
    <property type="match status" value="1"/>
</dbReference>
<feature type="compositionally biased region" description="Polar residues" evidence="1">
    <location>
        <begin position="20"/>
        <end position="37"/>
    </location>
</feature>